<evidence type="ECO:0000313" key="2">
    <source>
        <dbReference type="EMBL" id="CAB3411293.1"/>
    </source>
</evidence>
<feature type="transmembrane region" description="Helical" evidence="1">
    <location>
        <begin position="86"/>
        <end position="107"/>
    </location>
</feature>
<dbReference type="OrthoDB" id="5869567at2759"/>
<reference evidence="2 3" key="1">
    <citation type="submission" date="2020-04" db="EMBL/GenBank/DDBJ databases">
        <authorList>
            <person name="Laetsch R D."/>
            <person name="Stevens L."/>
            <person name="Kumar S."/>
            <person name="Blaxter L. M."/>
        </authorList>
    </citation>
    <scope>NUCLEOTIDE SEQUENCE [LARGE SCALE GENOMIC DNA]</scope>
</reference>
<comment type="caution">
    <text evidence="2">The sequence shown here is derived from an EMBL/GenBank/DDBJ whole genome shotgun (WGS) entry which is preliminary data.</text>
</comment>
<keyword evidence="1" id="KW-1133">Transmembrane helix</keyword>
<accession>A0A8S1F600</accession>
<feature type="transmembrane region" description="Helical" evidence="1">
    <location>
        <begin position="6"/>
        <end position="28"/>
    </location>
</feature>
<evidence type="ECO:0000313" key="3">
    <source>
        <dbReference type="Proteomes" id="UP000494206"/>
    </source>
</evidence>
<evidence type="ECO:0000256" key="1">
    <source>
        <dbReference type="SAM" id="Phobius"/>
    </source>
</evidence>
<proteinExistence type="predicted"/>
<gene>
    <name evidence="2" type="ORF">CBOVIS_LOCUS12700</name>
</gene>
<feature type="transmembrane region" description="Helical" evidence="1">
    <location>
        <begin position="128"/>
        <end position="148"/>
    </location>
</feature>
<dbReference type="EMBL" id="CADEPM010000013">
    <property type="protein sequence ID" value="CAB3411293.1"/>
    <property type="molecule type" value="Genomic_DNA"/>
</dbReference>
<name>A0A8S1F600_9PELO</name>
<feature type="transmembrane region" description="Helical" evidence="1">
    <location>
        <begin position="49"/>
        <end position="74"/>
    </location>
</feature>
<keyword evidence="1" id="KW-0812">Transmembrane</keyword>
<protein>
    <submittedName>
        <fullName evidence="2">Uncharacterized protein</fullName>
    </submittedName>
</protein>
<keyword evidence="3" id="KW-1185">Reference proteome</keyword>
<dbReference type="AlphaFoldDB" id="A0A8S1F600"/>
<sequence>MPQLYLIAMILIFQHPSLIALLDFLLCVHRLSVVFCECKFFTQYFRWTGPLLFLIIAPLMLIATLIASTALSIHSDGSVSDYFVRIQTGLKAALSVLTFSGYSLILIKSRSKQTTNANRRDYSVILRQALPIASFQWCSVIILGITQIPFEDFEVTNVQIFMINIALSCMFYIVVPISIIVGNNTKRRLFLNSFCCFSIGNSSDSRAAIYTTEAARRRGV</sequence>
<dbReference type="Proteomes" id="UP000494206">
    <property type="component" value="Unassembled WGS sequence"/>
</dbReference>
<feature type="transmembrane region" description="Helical" evidence="1">
    <location>
        <begin position="160"/>
        <end position="181"/>
    </location>
</feature>
<organism evidence="2 3">
    <name type="scientific">Caenorhabditis bovis</name>
    <dbReference type="NCBI Taxonomy" id="2654633"/>
    <lineage>
        <taxon>Eukaryota</taxon>
        <taxon>Metazoa</taxon>
        <taxon>Ecdysozoa</taxon>
        <taxon>Nematoda</taxon>
        <taxon>Chromadorea</taxon>
        <taxon>Rhabditida</taxon>
        <taxon>Rhabditina</taxon>
        <taxon>Rhabditomorpha</taxon>
        <taxon>Rhabditoidea</taxon>
        <taxon>Rhabditidae</taxon>
        <taxon>Peloderinae</taxon>
        <taxon>Caenorhabditis</taxon>
    </lineage>
</organism>
<keyword evidence="1" id="KW-0472">Membrane</keyword>